<keyword evidence="7" id="KW-0915">Sodium</keyword>
<dbReference type="Gene3D" id="6.10.140.1330">
    <property type="match status" value="1"/>
</dbReference>
<evidence type="ECO:0000256" key="7">
    <source>
        <dbReference type="ARBA" id="ARBA00023053"/>
    </source>
</evidence>
<feature type="compositionally biased region" description="Low complexity" evidence="12">
    <location>
        <begin position="87"/>
        <end position="102"/>
    </location>
</feature>
<dbReference type="OrthoDB" id="196264at2759"/>
<evidence type="ECO:0000259" key="14">
    <source>
        <dbReference type="Pfam" id="PF00999"/>
    </source>
</evidence>
<keyword evidence="10 11" id="KW-0739">Sodium transport</keyword>
<dbReference type="InterPro" id="IPR006153">
    <property type="entry name" value="Cation/H_exchanger_TM"/>
</dbReference>
<feature type="compositionally biased region" description="Basic and acidic residues" evidence="12">
    <location>
        <begin position="66"/>
        <end position="86"/>
    </location>
</feature>
<feature type="compositionally biased region" description="Polar residues" evidence="12">
    <location>
        <begin position="692"/>
        <end position="705"/>
    </location>
</feature>
<feature type="compositionally biased region" description="Polar residues" evidence="12">
    <location>
        <begin position="129"/>
        <end position="149"/>
    </location>
</feature>
<feature type="region of interest" description="Disordered" evidence="12">
    <location>
        <begin position="685"/>
        <end position="705"/>
    </location>
</feature>
<feature type="transmembrane region" description="Helical" evidence="13">
    <location>
        <begin position="556"/>
        <end position="580"/>
    </location>
</feature>
<evidence type="ECO:0000313" key="15">
    <source>
        <dbReference type="EMBL" id="CAH1998329.1"/>
    </source>
</evidence>
<feature type="domain" description="Cation/H+ exchanger transmembrane" evidence="14">
    <location>
        <begin position="187"/>
        <end position="581"/>
    </location>
</feature>
<evidence type="ECO:0000256" key="4">
    <source>
        <dbReference type="ARBA" id="ARBA00022692"/>
    </source>
</evidence>
<feature type="compositionally biased region" description="Low complexity" evidence="12">
    <location>
        <begin position="39"/>
        <end position="58"/>
    </location>
</feature>
<name>A0A9P0LSW8_ACAOB</name>
<feature type="transmembrane region" description="Helical" evidence="13">
    <location>
        <begin position="233"/>
        <end position="255"/>
    </location>
</feature>
<feature type="transmembrane region" description="Helical" evidence="13">
    <location>
        <begin position="417"/>
        <end position="440"/>
    </location>
</feature>
<evidence type="ECO:0000256" key="13">
    <source>
        <dbReference type="SAM" id="Phobius"/>
    </source>
</evidence>
<dbReference type="Pfam" id="PF00999">
    <property type="entry name" value="Na_H_Exchanger"/>
    <property type="match status" value="1"/>
</dbReference>
<feature type="transmembrane region" description="Helical" evidence="13">
    <location>
        <begin position="493"/>
        <end position="514"/>
    </location>
</feature>
<dbReference type="PANTHER" id="PTHR10110:SF191">
    <property type="entry name" value="SODIUM_HYDROGEN EXCHANGER 8"/>
    <property type="match status" value="1"/>
</dbReference>
<keyword evidence="2 11" id="KW-0813">Transport</keyword>
<evidence type="ECO:0000256" key="3">
    <source>
        <dbReference type="ARBA" id="ARBA00022449"/>
    </source>
</evidence>
<dbReference type="PANTHER" id="PTHR10110">
    <property type="entry name" value="SODIUM/HYDROGEN EXCHANGER"/>
    <property type="match status" value="1"/>
</dbReference>
<feature type="transmembrane region" description="Helical" evidence="13">
    <location>
        <begin position="199"/>
        <end position="221"/>
    </location>
</feature>
<keyword evidence="16" id="KW-1185">Reference proteome</keyword>
<proteinExistence type="inferred from homology"/>
<feature type="region of interest" description="Disordered" evidence="12">
    <location>
        <begin position="37"/>
        <end position="157"/>
    </location>
</feature>
<keyword evidence="6" id="KW-0333">Golgi apparatus</keyword>
<dbReference type="GO" id="GO:0051453">
    <property type="term" value="P:regulation of intracellular pH"/>
    <property type="evidence" value="ECO:0007669"/>
    <property type="project" value="TreeGrafter"/>
</dbReference>
<evidence type="ECO:0000256" key="11">
    <source>
        <dbReference type="RuleBase" id="RU003722"/>
    </source>
</evidence>
<feature type="transmembrane region" description="Helical" evidence="13">
    <location>
        <begin position="174"/>
        <end position="193"/>
    </location>
</feature>
<evidence type="ECO:0000313" key="16">
    <source>
        <dbReference type="Proteomes" id="UP001152888"/>
    </source>
</evidence>
<feature type="compositionally biased region" description="Low complexity" evidence="12">
    <location>
        <begin position="116"/>
        <end position="128"/>
    </location>
</feature>
<dbReference type="NCBIfam" id="TIGR00840">
    <property type="entry name" value="b_cpa1"/>
    <property type="match status" value="1"/>
</dbReference>
<feature type="transmembrane region" description="Helical" evidence="13">
    <location>
        <begin position="461"/>
        <end position="481"/>
    </location>
</feature>
<feature type="transmembrane region" description="Helical" evidence="13">
    <location>
        <begin position="267"/>
        <end position="292"/>
    </location>
</feature>
<protein>
    <recommendedName>
        <fullName evidence="11">Sodium/hydrogen exchanger</fullName>
    </recommendedName>
</protein>
<reference evidence="15" key="1">
    <citation type="submission" date="2022-03" db="EMBL/GenBank/DDBJ databases">
        <authorList>
            <person name="Sayadi A."/>
        </authorList>
    </citation>
    <scope>NUCLEOTIDE SEQUENCE</scope>
</reference>
<comment type="caution">
    <text evidence="15">The sequence shown here is derived from an EMBL/GenBank/DDBJ whole genome shotgun (WGS) entry which is preliminary data.</text>
</comment>
<keyword evidence="8 11" id="KW-0406">Ion transport</keyword>
<evidence type="ECO:0000256" key="5">
    <source>
        <dbReference type="ARBA" id="ARBA00022989"/>
    </source>
</evidence>
<comment type="subcellular location">
    <subcellularLocation>
        <location evidence="1">Golgi apparatus membrane</location>
        <topology evidence="1">Multi-pass membrane protein</topology>
    </subcellularLocation>
</comment>
<evidence type="ECO:0000256" key="9">
    <source>
        <dbReference type="ARBA" id="ARBA00023136"/>
    </source>
</evidence>
<feature type="transmembrane region" description="Helical" evidence="13">
    <location>
        <begin position="6"/>
        <end position="23"/>
    </location>
</feature>
<keyword evidence="4 11" id="KW-0812">Transmembrane</keyword>
<accession>A0A9P0LSW8</accession>
<dbReference type="GO" id="GO:0015385">
    <property type="term" value="F:sodium:proton antiporter activity"/>
    <property type="evidence" value="ECO:0007669"/>
    <property type="project" value="InterPro"/>
</dbReference>
<evidence type="ECO:0000256" key="2">
    <source>
        <dbReference type="ARBA" id="ARBA00022448"/>
    </source>
</evidence>
<keyword evidence="5 13" id="KW-1133">Transmembrane helix</keyword>
<evidence type="ECO:0000256" key="1">
    <source>
        <dbReference type="ARBA" id="ARBA00004653"/>
    </source>
</evidence>
<keyword evidence="3 11" id="KW-0050">Antiport</keyword>
<dbReference type="Proteomes" id="UP001152888">
    <property type="component" value="Unassembled WGS sequence"/>
</dbReference>
<comment type="similarity">
    <text evidence="11">Belongs to the monovalent cation:proton antiporter 1 (CPA1) transporter (TC 2.A.36) family.</text>
</comment>
<dbReference type="GO" id="GO:0000139">
    <property type="term" value="C:Golgi membrane"/>
    <property type="evidence" value="ECO:0007669"/>
    <property type="project" value="UniProtKB-SubCell"/>
</dbReference>
<feature type="transmembrane region" description="Helical" evidence="13">
    <location>
        <begin position="304"/>
        <end position="325"/>
    </location>
</feature>
<evidence type="ECO:0000256" key="10">
    <source>
        <dbReference type="ARBA" id="ARBA00023201"/>
    </source>
</evidence>
<sequence length="705" mass="78201">MAYKAYVFYISFLLVIFSKCAYLDDSIKPNELAHQNEGITNQQNTNKNQTNTTITSKTDGMVSDKNSGDSKDSVSKDITSSKKDNAEAASDNNAKADSNSDNTKATVDVSPNPLINVTTSTLSNNNSSEKSLGTSTVKPNSTTTNSTEAPHTVDPVPVLPDKEAAEEEHNSSMAIFFVLCVLALGILLIHLMLQTGFQYVPESVVIVFLGALIGLIMNTLSSRNISNWRKEEAFSPTAFFLILLPPIIFESGYNLHKGNFFQNIGSILVFAILGTTISAFVIGFGIYFLGLADVVYRLGFVESFAFGSLISAVDPVATVAIFHALNVDPVLNMLVFGESILNDAIAIVLTNAALESNNPSMSTGEAIVLGIQRFCLMFFASAGIGVVFALISALLLKHVDLRKNPSLEFAMMLVFTYAPYVLAEGIHLSGIMAILFCGIVMSHYTHFNLSTVTQITMQQTLRTLAFIAETCVFAYLGLALFSFKHRVEPALVVWSLILCLIGRACNIFPLAYLVNKFREHQITRKMMFIMWFSGLRGAISYALSLHLNFSDETRHVIITTTLIIVLITTLFFGGSTMPLLKFMQATKNPSRRLKKRKKDREVTLSKTREWGQALDSEHLSETTEGEMEVTFTSDRIKGFVKYDLKYFIPFFTRRFTQQELKDCKSQMTDLTNQWYQAIRISPDQSEDEDRLTTNTGRSSISSIVR</sequence>
<gene>
    <name evidence="15" type="ORF">ACAOBT_LOCUS24314</name>
</gene>
<dbReference type="InterPro" id="IPR004709">
    <property type="entry name" value="NaH_exchanger"/>
</dbReference>
<feature type="transmembrane region" description="Helical" evidence="13">
    <location>
        <begin position="331"/>
        <end position="354"/>
    </location>
</feature>
<evidence type="ECO:0000256" key="8">
    <source>
        <dbReference type="ARBA" id="ARBA00023065"/>
    </source>
</evidence>
<dbReference type="PRINTS" id="PR01084">
    <property type="entry name" value="NAHEXCHNGR"/>
</dbReference>
<evidence type="ECO:0000256" key="6">
    <source>
        <dbReference type="ARBA" id="ARBA00023034"/>
    </source>
</evidence>
<keyword evidence="9 13" id="KW-0472">Membrane</keyword>
<dbReference type="AlphaFoldDB" id="A0A9P0LSW8"/>
<organism evidence="15 16">
    <name type="scientific">Acanthoscelides obtectus</name>
    <name type="common">Bean weevil</name>
    <name type="synonym">Bruchus obtectus</name>
    <dbReference type="NCBI Taxonomy" id="200917"/>
    <lineage>
        <taxon>Eukaryota</taxon>
        <taxon>Metazoa</taxon>
        <taxon>Ecdysozoa</taxon>
        <taxon>Arthropoda</taxon>
        <taxon>Hexapoda</taxon>
        <taxon>Insecta</taxon>
        <taxon>Pterygota</taxon>
        <taxon>Neoptera</taxon>
        <taxon>Endopterygota</taxon>
        <taxon>Coleoptera</taxon>
        <taxon>Polyphaga</taxon>
        <taxon>Cucujiformia</taxon>
        <taxon>Chrysomeloidea</taxon>
        <taxon>Chrysomelidae</taxon>
        <taxon>Bruchinae</taxon>
        <taxon>Bruchini</taxon>
        <taxon>Acanthoscelides</taxon>
    </lineage>
</organism>
<feature type="transmembrane region" description="Helical" evidence="13">
    <location>
        <begin position="526"/>
        <end position="544"/>
    </location>
</feature>
<feature type="transmembrane region" description="Helical" evidence="13">
    <location>
        <begin position="374"/>
        <end position="397"/>
    </location>
</feature>
<dbReference type="EMBL" id="CAKOFQ010007325">
    <property type="protein sequence ID" value="CAH1998329.1"/>
    <property type="molecule type" value="Genomic_DNA"/>
</dbReference>
<evidence type="ECO:0000256" key="12">
    <source>
        <dbReference type="SAM" id="MobiDB-lite"/>
    </source>
</evidence>
<dbReference type="GO" id="GO:0015386">
    <property type="term" value="F:potassium:proton antiporter activity"/>
    <property type="evidence" value="ECO:0007669"/>
    <property type="project" value="TreeGrafter"/>
</dbReference>
<dbReference type="InterPro" id="IPR018422">
    <property type="entry name" value="Cation/H_exchanger_CPA1"/>
</dbReference>